<sequence>MGARFILEHLSALDANDKDVVDLGCGNGVLSLKLKKTFPQARITAVDESYMATASAKNNFEINQLPDSDCQFITNNCLDGFNAESQDSWSATLLFISSKRSPTISLGRCSVMQSMFFALKGN</sequence>
<keyword evidence="6" id="KW-1185">Reference proteome</keyword>
<feature type="domain" description="Methyltransferase small" evidence="4">
    <location>
        <begin position="2"/>
        <end position="85"/>
    </location>
</feature>
<evidence type="ECO:0000256" key="2">
    <source>
        <dbReference type="ARBA" id="ARBA00022679"/>
    </source>
</evidence>
<dbReference type="Pfam" id="PF05175">
    <property type="entry name" value="MTS"/>
    <property type="match status" value="1"/>
</dbReference>
<protein>
    <submittedName>
        <fullName evidence="5">23S rRNA (Guanine-N-2-) -methyltransferase RlmG</fullName>
    </submittedName>
</protein>
<dbReference type="InterPro" id="IPR046977">
    <property type="entry name" value="RsmC/RlmG"/>
</dbReference>
<proteinExistence type="predicted"/>
<keyword evidence="1" id="KW-0489">Methyltransferase</keyword>
<dbReference type="SUPFAM" id="SSF53335">
    <property type="entry name" value="S-adenosyl-L-methionine-dependent methyltransferases"/>
    <property type="match status" value="1"/>
</dbReference>
<dbReference type="PANTHER" id="PTHR47816:SF5">
    <property type="entry name" value="RIBOSOMAL RNA LARGE SUBUNIT METHYLTRANSFERASE G"/>
    <property type="match status" value="1"/>
</dbReference>
<name>A0ABQ0JLH6_9VIBR</name>
<evidence type="ECO:0000256" key="3">
    <source>
        <dbReference type="ARBA" id="ARBA00022691"/>
    </source>
</evidence>
<keyword evidence="3" id="KW-0949">S-adenosyl-L-methionine</keyword>
<dbReference type="PANTHER" id="PTHR47816">
    <property type="entry name" value="RIBOSOMAL RNA SMALL SUBUNIT METHYLTRANSFERASE C"/>
    <property type="match status" value="1"/>
</dbReference>
<reference evidence="6" key="1">
    <citation type="submission" date="2014-09" db="EMBL/GenBank/DDBJ databases">
        <title>Vibrio variabilis JCM 19239. (C206) whole genome shotgun sequence.</title>
        <authorList>
            <person name="Sawabe T."/>
            <person name="Meirelles P."/>
            <person name="Nakanishi M."/>
            <person name="Sayaka M."/>
            <person name="Hattori M."/>
            <person name="Ohkuma M."/>
        </authorList>
    </citation>
    <scope>NUCLEOTIDE SEQUENCE [LARGE SCALE GENOMIC DNA]</scope>
    <source>
        <strain evidence="6">JCM 19239</strain>
    </source>
</reference>
<keyword evidence="2" id="KW-0808">Transferase</keyword>
<evidence type="ECO:0000313" key="5">
    <source>
        <dbReference type="EMBL" id="GAL29620.1"/>
    </source>
</evidence>
<evidence type="ECO:0000259" key="4">
    <source>
        <dbReference type="Pfam" id="PF05175"/>
    </source>
</evidence>
<organism evidence="5 6">
    <name type="scientific">Vibrio variabilis</name>
    <dbReference type="NCBI Taxonomy" id="990271"/>
    <lineage>
        <taxon>Bacteria</taxon>
        <taxon>Pseudomonadati</taxon>
        <taxon>Pseudomonadota</taxon>
        <taxon>Gammaproteobacteria</taxon>
        <taxon>Vibrionales</taxon>
        <taxon>Vibrionaceae</taxon>
        <taxon>Vibrio</taxon>
    </lineage>
</organism>
<dbReference type="Gene3D" id="3.40.50.150">
    <property type="entry name" value="Vaccinia Virus protein VP39"/>
    <property type="match status" value="1"/>
</dbReference>
<dbReference type="Proteomes" id="UP000029223">
    <property type="component" value="Unassembled WGS sequence"/>
</dbReference>
<evidence type="ECO:0000313" key="6">
    <source>
        <dbReference type="Proteomes" id="UP000029223"/>
    </source>
</evidence>
<dbReference type="EMBL" id="BBMS01000069">
    <property type="protein sequence ID" value="GAL29620.1"/>
    <property type="molecule type" value="Genomic_DNA"/>
</dbReference>
<accession>A0ABQ0JLH6</accession>
<dbReference type="CDD" id="cd02440">
    <property type="entry name" value="AdoMet_MTases"/>
    <property type="match status" value="1"/>
</dbReference>
<evidence type="ECO:0000256" key="1">
    <source>
        <dbReference type="ARBA" id="ARBA00022603"/>
    </source>
</evidence>
<gene>
    <name evidence="5" type="ORF">JCM19239_7884</name>
</gene>
<dbReference type="InterPro" id="IPR029063">
    <property type="entry name" value="SAM-dependent_MTases_sf"/>
</dbReference>
<comment type="caution">
    <text evidence="5">The sequence shown here is derived from an EMBL/GenBank/DDBJ whole genome shotgun (WGS) entry which is preliminary data.</text>
</comment>
<dbReference type="InterPro" id="IPR007848">
    <property type="entry name" value="Small_mtfrase_dom"/>
</dbReference>